<proteinExistence type="predicted"/>
<evidence type="ECO:0000256" key="1">
    <source>
        <dbReference type="SAM" id="Coils"/>
    </source>
</evidence>
<feature type="non-terminal residue" evidence="2">
    <location>
        <position position="1"/>
    </location>
</feature>
<protein>
    <submittedName>
        <fullName evidence="2">Uncharacterized protein</fullName>
    </submittedName>
</protein>
<sequence length="260" mass="29728">DSSPGEAPRPPSSLAVTPRLFYGLLRQPRLVYRLLQQPPRPNQDTITCVGDKMSEIEILAHELVVEVLKEQINEVSTEKEHIESNLNRVTMDLSLLSKEELRLSELFHQLKADIDKEKLHLSEQVEKLEGVLNDEIAQGRAHAEASSKSHSSKFSKLEDSACKKISKLETMIRKSMEEKLLTEAALESMRKEYAMTDPEYRQLLDRCEELENKYKEAIGSLMKSGKEKKSLQERVSKLEEDLSLTGRATQVKLWGRNRGR</sequence>
<keyword evidence="1" id="KW-0175">Coiled coil</keyword>
<feature type="coiled-coil region" evidence="1">
    <location>
        <begin position="200"/>
        <end position="248"/>
    </location>
</feature>
<evidence type="ECO:0000313" key="2">
    <source>
        <dbReference type="EMBL" id="CAI0380127.1"/>
    </source>
</evidence>
<dbReference type="Proteomes" id="UP001154282">
    <property type="component" value="Unassembled WGS sequence"/>
</dbReference>
<reference evidence="2" key="1">
    <citation type="submission" date="2022-08" db="EMBL/GenBank/DDBJ databases">
        <authorList>
            <person name="Gutierrez-Valencia J."/>
        </authorList>
    </citation>
    <scope>NUCLEOTIDE SEQUENCE</scope>
</reference>
<comment type="caution">
    <text evidence="2">The sequence shown here is derived from an EMBL/GenBank/DDBJ whole genome shotgun (WGS) entry which is preliminary data.</text>
</comment>
<keyword evidence="3" id="KW-1185">Reference proteome</keyword>
<organism evidence="2 3">
    <name type="scientific">Linum tenue</name>
    <dbReference type="NCBI Taxonomy" id="586396"/>
    <lineage>
        <taxon>Eukaryota</taxon>
        <taxon>Viridiplantae</taxon>
        <taxon>Streptophyta</taxon>
        <taxon>Embryophyta</taxon>
        <taxon>Tracheophyta</taxon>
        <taxon>Spermatophyta</taxon>
        <taxon>Magnoliopsida</taxon>
        <taxon>eudicotyledons</taxon>
        <taxon>Gunneridae</taxon>
        <taxon>Pentapetalae</taxon>
        <taxon>rosids</taxon>
        <taxon>fabids</taxon>
        <taxon>Malpighiales</taxon>
        <taxon>Linaceae</taxon>
        <taxon>Linum</taxon>
    </lineage>
</organism>
<accession>A0AAV0H4D8</accession>
<dbReference type="AlphaFoldDB" id="A0AAV0H4D8"/>
<gene>
    <name evidence="2" type="ORF">LITE_LOCUS2534</name>
</gene>
<dbReference type="EMBL" id="CAMGYJ010000002">
    <property type="protein sequence ID" value="CAI0380127.1"/>
    <property type="molecule type" value="Genomic_DNA"/>
</dbReference>
<name>A0AAV0H4D8_9ROSI</name>
<evidence type="ECO:0000313" key="3">
    <source>
        <dbReference type="Proteomes" id="UP001154282"/>
    </source>
</evidence>